<evidence type="ECO:0007829" key="3">
    <source>
        <dbReference type="PDB" id="6OIJ"/>
    </source>
</evidence>
<dbReference type="VEuPathDB" id="HostDB:ENSG00000127955"/>
<protein>
    <submittedName>
        <fullName evidence="1">G protein subunit alpha i1</fullName>
    </submittedName>
</protein>
<reference evidence="1" key="6">
    <citation type="submission" date="2025-09" db="UniProtKB">
        <authorList>
            <consortium name="Ensembl"/>
        </authorList>
    </citation>
    <scope>IDENTIFICATION</scope>
</reference>
<dbReference type="EMBL" id="AC079589">
    <property type="status" value="NOT_ANNOTATED_CDS"/>
    <property type="molecule type" value="Genomic_DNA"/>
</dbReference>
<reference evidence="1 2" key="2">
    <citation type="journal article" date="2003" name="Nature">
        <title>The DNA sequence of human chromosome 7.</title>
        <authorList>
            <person name="Hillier L.W."/>
            <person name="Fulton R.S."/>
            <person name="Fulton L.A."/>
            <person name="Graves T.A."/>
            <person name="Pepin K.H."/>
            <person name="Wagner-McPherson C."/>
            <person name="Layman D."/>
            <person name="Maas J."/>
            <person name="Jaeger S."/>
            <person name="Walker R."/>
            <person name="Wylie K."/>
            <person name="Sekhon M."/>
            <person name="Becker M.C."/>
            <person name="O'Laughlin M.D."/>
            <person name="Schaller M.E."/>
            <person name="Fewell G.A."/>
            <person name="Delehaunty K.D."/>
            <person name="Miner T.L."/>
            <person name="Nash W.E."/>
            <person name="Cordes M."/>
            <person name="Du H."/>
            <person name="Sun H."/>
            <person name="Edwards J."/>
            <person name="Bradshaw-Cordum H."/>
            <person name="Ali J."/>
            <person name="Andrews S."/>
            <person name="Isak A."/>
            <person name="Vanbrunt A."/>
            <person name="Nguyen C."/>
            <person name="Du F."/>
            <person name="Lamar B."/>
            <person name="Courtney L."/>
            <person name="Kalicki J."/>
            <person name="Ozersky P."/>
            <person name="Bielicki L."/>
            <person name="Scott K."/>
            <person name="Holmes A."/>
            <person name="Harkins R."/>
            <person name="Harris A."/>
            <person name="Strong C.M."/>
            <person name="Hou S."/>
            <person name="Tomlinson C."/>
            <person name="Dauphin-Kohlberg S."/>
            <person name="Kozlowicz-Reilly A."/>
            <person name="Leonard S."/>
            <person name="Rohlfing T."/>
            <person name="Rock S.M."/>
            <person name="Tin-Wollam A.M."/>
            <person name="Abbott A."/>
            <person name="Minx P."/>
            <person name="Maupin R."/>
            <person name="Strowmatt C."/>
            <person name="Latreille P."/>
            <person name="Miller N."/>
            <person name="Johnson D."/>
            <person name="Murray J."/>
            <person name="Woessner J.P."/>
            <person name="Wendl M.C."/>
            <person name="Yang S.P."/>
            <person name="Schultz B.R."/>
            <person name="Wallis J.W."/>
            <person name="Spieth J."/>
            <person name="Bieri T.A."/>
            <person name="Nelson J.O."/>
            <person name="Berkowicz N."/>
            <person name="Wohldmann P.E."/>
            <person name="Cook L.L."/>
            <person name="Hickenbotham M.T."/>
            <person name="Eldred J."/>
            <person name="Williams D."/>
            <person name="Bedell J.A."/>
            <person name="Mardis E.R."/>
            <person name="Clifton S.W."/>
            <person name="Chissoe S.L."/>
            <person name="Marra M.A."/>
            <person name="Raymond C."/>
            <person name="Haugen E."/>
            <person name="Gillett W."/>
            <person name="Zhou Y."/>
            <person name="James R."/>
            <person name="Phelps K."/>
            <person name="Iadanoto S."/>
            <person name="Bubb K."/>
            <person name="Simms E."/>
            <person name="Levy R."/>
            <person name="Clendenning J."/>
            <person name="Kaul R."/>
            <person name="Kent W.J."/>
            <person name="Furey T.S."/>
            <person name="Baertsch R.A."/>
            <person name="Brent M.R."/>
            <person name="Keibler E."/>
            <person name="Flicek P."/>
            <person name="Bork P."/>
            <person name="Suyama M."/>
            <person name="Bailey J.A."/>
            <person name="Portnoy M.E."/>
            <person name="Torrents D."/>
            <person name="Chinwalla A.T."/>
            <person name="Gish W.R."/>
            <person name="Eddy S.R."/>
            <person name="McPherson J.D."/>
            <person name="Olson M.V."/>
            <person name="Eichler E.E."/>
            <person name="Green E.D."/>
            <person name="Waterston R.H."/>
            <person name="Wilson R.K."/>
        </authorList>
    </citation>
    <scope>NUCLEOTIDE SEQUENCE [LARGE SCALE GENOMIC DNA]</scope>
</reference>
<dbReference type="Proteomes" id="UP000005640">
    <property type="component" value="Chromosome 7"/>
</dbReference>
<reference evidence="3" key="4">
    <citation type="journal article" date="2019" name="Science">
        <title>Structures of the M1 and M2 muscarinic acetylcholine receptor/G-protein complexes.</title>
        <authorList>
            <person name="Maeda S."/>
            <person name="Qu Q."/>
            <person name="Robertson M.J."/>
            <person name="Skiniotis G."/>
            <person name="Kobilka B.K."/>
        </authorList>
    </citation>
    <scope>STRUCTURE BY ELECTRON MICROSCOPY (3.30 ANGSTROMS) OF 1-30</scope>
</reference>
<dbReference type="MassIVE" id="A0A3B3ITX3"/>
<dbReference type="EMBL" id="AC004109">
    <property type="status" value="NOT_ANNOTATED_CDS"/>
    <property type="molecule type" value="Genomic_DNA"/>
</dbReference>
<dbReference type="EMBL" id="AC004548">
    <property type="status" value="NOT_ANNOTATED_CDS"/>
    <property type="molecule type" value="Genomic_DNA"/>
</dbReference>
<dbReference type="PDB" id="6OIJ">
    <property type="method" value="EM"/>
    <property type="resolution" value="3.30 A"/>
    <property type="chains" value="A=2-30"/>
</dbReference>
<dbReference type="EMBL" id="KF495987">
    <property type="status" value="NOT_ANNOTATED_CDS"/>
    <property type="molecule type" value="Genomic_DNA"/>
</dbReference>
<sequence length="60" mass="6757">MGCTLSAEDKAAVERSKMIDRNLREDGEKAAREVKLLLLECLMWEVRDLSGRSGFIASKE</sequence>
<dbReference type="Bgee" id="ENSG00000127955">
    <property type="expression patterns" value="Expressed in corpus callosum and 200 other cell types or tissues"/>
</dbReference>
<reference evidence="1" key="5">
    <citation type="submission" date="2025-08" db="UniProtKB">
        <authorList>
            <consortium name="Ensembl"/>
        </authorList>
    </citation>
    <scope>IDENTIFICATION</scope>
</reference>
<dbReference type="Ensembl" id="ENST00000647742.1">
    <property type="protein sequence ID" value="ENSP00000498098.1"/>
    <property type="gene ID" value="ENSG00000127955.18"/>
</dbReference>
<organism evidence="1 2">
    <name type="scientific">Homo sapiens</name>
    <name type="common">Human</name>
    <dbReference type="NCBI Taxonomy" id="9606"/>
    <lineage>
        <taxon>Eukaryota</taxon>
        <taxon>Metazoa</taxon>
        <taxon>Chordata</taxon>
        <taxon>Craniata</taxon>
        <taxon>Vertebrata</taxon>
        <taxon>Euteleostomi</taxon>
        <taxon>Mammalia</taxon>
        <taxon>Eutheria</taxon>
        <taxon>Euarchontoglires</taxon>
        <taxon>Primates</taxon>
        <taxon>Haplorrhini</taxon>
        <taxon>Catarrhini</taxon>
        <taxon>Hominidae</taxon>
        <taxon>Homo</taxon>
    </lineage>
</organism>
<reference evidence="1 2" key="1">
    <citation type="journal article" date="2001" name="Nature">
        <title>Initial sequencing and analysis of the human genome.</title>
        <authorList>
            <consortium name="International Human Genome Sequencing Consortium"/>
            <person name="Lander E.S."/>
            <person name="Linton L.M."/>
            <person name="Birren B."/>
            <person name="Nusbaum C."/>
            <person name="Zody M.C."/>
            <person name="Baldwin J."/>
            <person name="Devon K."/>
            <person name="Dewar K."/>
            <person name="Doyle M."/>
            <person name="FitzHugh W."/>
            <person name="Funke R."/>
            <person name="Gage D."/>
            <person name="Harris K."/>
            <person name="Heaford A."/>
            <person name="Howland J."/>
            <person name="Kann L."/>
            <person name="Lehoczky J."/>
            <person name="LeVine R."/>
            <person name="McEwan P."/>
            <person name="McKernan K."/>
            <person name="Meldrim J."/>
            <person name="Mesirov J.P."/>
            <person name="Miranda C."/>
            <person name="Morris W."/>
            <person name="Naylor J."/>
            <person name="Raymond C."/>
            <person name="Rosetti M."/>
            <person name="Santos R."/>
            <person name="Sheridan A."/>
            <person name="Sougnez C."/>
            <person name="Stange-Thomann N."/>
            <person name="Stojanovic N."/>
            <person name="Subramanian A."/>
            <person name="Wyman D."/>
            <person name="Rogers J."/>
            <person name="Sulston J."/>
            <person name="Ainscough R."/>
            <person name="Beck S."/>
            <person name="Bentley D."/>
            <person name="Burton J."/>
            <person name="Clee C."/>
            <person name="Carter N."/>
            <person name="Coulson A."/>
            <person name="Deadman R."/>
            <person name="Deloukas P."/>
            <person name="Dunham A."/>
            <person name="Dunham I."/>
            <person name="Durbin R."/>
            <person name="French L."/>
            <person name="Grafham D."/>
            <person name="Gregory S."/>
            <person name="Hubbard T."/>
            <person name="Humphray S."/>
            <person name="Hunt A."/>
            <person name="Jones M."/>
            <person name="Lloyd C."/>
            <person name="McMurray A."/>
            <person name="Matthews L."/>
            <person name="Mercer S."/>
            <person name="Milne S."/>
            <person name="Mullikin J.C."/>
            <person name="Mungall A."/>
            <person name="Plumb R."/>
            <person name="Ross M."/>
            <person name="Shownkeen R."/>
            <person name="Sims S."/>
            <person name="Waterston R.H."/>
            <person name="Wilson R.K."/>
            <person name="Hillier L.W."/>
            <person name="McPherson J.D."/>
            <person name="Marra M.A."/>
            <person name="Mardis E.R."/>
            <person name="Fulton L.A."/>
            <person name="Chinwalla A.T."/>
            <person name="Pepin K.H."/>
            <person name="Gish W.R."/>
            <person name="Chissoe S.L."/>
            <person name="Wendl M.C."/>
            <person name="Delehaunty K.D."/>
            <person name="Miner T.L."/>
            <person name="Delehaunty A."/>
            <person name="Kramer J.B."/>
            <person name="Cook L.L."/>
            <person name="Fulton R.S."/>
            <person name="Johnson D.L."/>
            <person name="Minx P.J."/>
            <person name="Clifton S.W."/>
            <person name="Hawkins T."/>
            <person name="Branscomb E."/>
            <person name="Predki P."/>
            <person name="Richardson P."/>
            <person name="Wenning S."/>
            <person name="Slezak T."/>
            <person name="Doggett N."/>
            <person name="Cheng J.F."/>
            <person name="Olsen A."/>
            <person name="Lucas S."/>
            <person name="Elkin C."/>
            <person name="Uberbacher E."/>
            <person name="Frazier M."/>
            <person name="Gibbs R.A."/>
            <person name="Muzny D.M."/>
            <person name="Scherer S.E."/>
            <person name="Bouck J.B."/>
            <person name="Sodergren E.J."/>
            <person name="Worley K.C."/>
            <person name="Rives C.M."/>
            <person name="Gorrell J.H."/>
            <person name="Metzker M.L."/>
            <person name="Naylor S.L."/>
            <person name="Kucherlapati R.S."/>
            <person name="Nelson D.L."/>
            <person name="Weinstock G.M."/>
            <person name="Sakaki Y."/>
            <person name="Fujiyama A."/>
            <person name="Hattori M."/>
            <person name="Yada T."/>
            <person name="Toyoda A."/>
            <person name="Itoh T."/>
            <person name="Kawagoe C."/>
            <person name="Watanabe H."/>
            <person name="Totoki Y."/>
            <person name="Taylor T."/>
            <person name="Weissenbach J."/>
            <person name="Heilig R."/>
            <person name="Saurin W."/>
            <person name="Artiguenave F."/>
            <person name="Brottier P."/>
            <person name="Bruls T."/>
            <person name="Pelletier E."/>
            <person name="Robert C."/>
            <person name="Wincker P."/>
            <person name="Smith D.R."/>
            <person name="Doucette-Stamm L."/>
            <person name="Rubenfield M."/>
            <person name="Weinstock K."/>
            <person name="Lee H.M."/>
            <person name="Dubois J."/>
            <person name="Rosenthal A."/>
            <person name="Platzer M."/>
            <person name="Nyakatura G."/>
            <person name="Taudien S."/>
            <person name="Rump A."/>
            <person name="Yang H."/>
            <person name="Yu J."/>
            <person name="Wang J."/>
            <person name="Huang G."/>
            <person name="Gu J."/>
            <person name="Hood L."/>
            <person name="Rowen L."/>
            <person name="Madan A."/>
            <person name="Qin S."/>
            <person name="Davis R.W."/>
            <person name="Federspiel N.A."/>
            <person name="Abola A.P."/>
            <person name="Proctor M.J."/>
            <person name="Myers R.M."/>
            <person name="Schmutz J."/>
            <person name="Dickson M."/>
            <person name="Grimwood J."/>
            <person name="Cox D.R."/>
            <person name="Olson M.V."/>
            <person name="Kaul R."/>
            <person name="Raymond C."/>
            <person name="Shimizu N."/>
            <person name="Kawasaki K."/>
            <person name="Minoshima S."/>
            <person name="Evans G.A."/>
            <person name="Athanasiou M."/>
            <person name="Schultz R."/>
            <person name="Roe B.A."/>
            <person name="Chen F."/>
            <person name="Pan H."/>
            <person name="Ramser J."/>
            <person name="Lehrach H."/>
            <person name="Reinhardt R."/>
            <person name="McCombie W.R."/>
            <person name="de la Bastide M."/>
            <person name="Dedhia N."/>
            <person name="Blocker H."/>
            <person name="Hornischer K."/>
            <person name="Nordsiek G."/>
            <person name="Agarwala R."/>
            <person name="Aravind L."/>
            <person name="Bailey J.A."/>
            <person name="Bateman A."/>
            <person name="Batzoglou S."/>
            <person name="Birney E."/>
            <person name="Bork P."/>
            <person name="Brown D.G."/>
            <person name="Burge C.B."/>
            <person name="Cerutti L."/>
            <person name="Chen H.C."/>
            <person name="Church D."/>
            <person name="Clamp M."/>
            <person name="Copley R.R."/>
            <person name="Doerks T."/>
            <person name="Eddy S.R."/>
            <person name="Eichler E.E."/>
            <person name="Furey T.S."/>
            <person name="Galagan J."/>
            <person name="Gilbert J.G."/>
            <person name="Harmon C."/>
            <person name="Hayashizaki Y."/>
            <person name="Haussler D."/>
            <person name="Hermjakob H."/>
            <person name="Hokamp K."/>
            <person name="Jang W."/>
            <person name="Johnson L.S."/>
            <person name="Jones T.A."/>
            <person name="Kasif S."/>
            <person name="Kaspryzk A."/>
            <person name="Kennedy S."/>
            <person name="Kent W.J."/>
            <person name="Kitts P."/>
            <person name="Koonin E.V."/>
            <person name="Korf I."/>
            <person name="Kulp D."/>
            <person name="Lancet D."/>
            <person name="Lowe T.M."/>
            <person name="McLysaght A."/>
            <person name="Mikkelsen T."/>
            <person name="Moran J.V."/>
            <person name="Mulder N."/>
            <person name="Pollara V.J."/>
            <person name="Ponting C.P."/>
            <person name="Schuler G."/>
            <person name="Schultz J."/>
            <person name="Slater G."/>
            <person name="Smit A.F."/>
            <person name="Stupka E."/>
            <person name="Szustakowski J."/>
            <person name="Thierry-Mieg D."/>
            <person name="Thierry-Mieg J."/>
            <person name="Wagner L."/>
            <person name="Wallis J."/>
            <person name="Wheeler R."/>
            <person name="Williams A."/>
            <person name="Wolf Y.I."/>
            <person name="Wolfe K.H."/>
            <person name="Yang S.P."/>
            <person name="Yeh R.F."/>
            <person name="Collins F."/>
            <person name="Guyer M.S."/>
            <person name="Peterson J."/>
            <person name="Felsenfeld A."/>
            <person name="Wetterstrand K.A."/>
            <person name="Patrinos A."/>
            <person name="Morgan M.J."/>
            <person name="de Jong P."/>
            <person name="Catanese J.J."/>
            <person name="Osoegawa K."/>
            <person name="Shizuya H."/>
            <person name="Choi S."/>
            <person name="Chen Y.J."/>
        </authorList>
    </citation>
    <scope>NUCLEOTIDE SEQUENCE [LARGE SCALE GENOMIC DNA]</scope>
</reference>
<accession>A0A3B3ITX3</accession>
<gene>
    <name evidence="1" type="primary">GNAI1</name>
</gene>
<dbReference type="EMBL" id="KF495986">
    <property type="status" value="NOT_ANNOTATED_CDS"/>
    <property type="molecule type" value="Genomic_DNA"/>
</dbReference>
<dbReference type="EMBL" id="AC073048">
    <property type="status" value="NOT_ANNOTATED_CDS"/>
    <property type="molecule type" value="Genomic_DNA"/>
</dbReference>
<evidence type="ECO:0000313" key="1">
    <source>
        <dbReference type="Ensembl" id="ENSP00000498098.1"/>
    </source>
</evidence>
<dbReference type="EMBL" id="AC004159">
    <property type="status" value="NOT_ANNOTATED_CDS"/>
    <property type="molecule type" value="Genomic_DNA"/>
</dbReference>
<name>A0A3B3ITX3_HUMAN</name>
<dbReference type="InterPro" id="IPR027417">
    <property type="entry name" value="P-loop_NTPase"/>
</dbReference>
<keyword evidence="2" id="KW-1185">Reference proteome</keyword>
<keyword evidence="3" id="KW-0002">3D-structure</keyword>
<evidence type="ECO:0000313" key="2">
    <source>
        <dbReference type="Proteomes" id="UP000005640"/>
    </source>
</evidence>
<dbReference type="HGNC" id="HGNC:4384">
    <property type="gene designation" value="GNAI1"/>
</dbReference>
<dbReference type="SMR" id="A0A3B3ITX3"/>
<dbReference type="PDBsum" id="6OIJ"/>
<reference evidence="1 2" key="3">
    <citation type="journal article" date="2004" name="Nature">
        <title>Finishing the euchromatic sequence of the human genome.</title>
        <authorList>
            <consortium name="International Human Genome Sequencing Consortium"/>
        </authorList>
    </citation>
    <scope>NUCLEOTIDE SEQUENCE [LARGE SCALE GENOMIC DNA]</scope>
</reference>
<proteinExistence type="evidence at protein level"/>
<dbReference type="EMBL" id="AC004454">
    <property type="status" value="NOT_ANNOTATED_CDS"/>
    <property type="molecule type" value="Genomic_DNA"/>
</dbReference>
<dbReference type="ExpressionAtlas" id="A0A3B3ITX3">
    <property type="expression patterns" value="baseline and differential"/>
</dbReference>
<dbReference type="OrthoDB" id="5817230at2759"/>
<dbReference type="ChiTaRS" id="GNAI1">
    <property type="organism name" value="human"/>
</dbReference>
<dbReference type="GeneTree" id="ENSGT00940000153567"/>
<dbReference type="Ensembl" id="ENST00000647742.1">
    <property type="protein sequence ID" value="ENSP00000498098.1"/>
    <property type="gene ID" value="ENSG00000127955.17"/>
</dbReference>
<dbReference type="OpenTargets" id="ENSG00000127955"/>
<dbReference type="Gene3D" id="3.40.50.300">
    <property type="entry name" value="P-loop containing nucleotide triphosphate hydrolases"/>
    <property type="match status" value="1"/>
</dbReference>
<dbReference type="AlphaFoldDB" id="A0A3B3ITX3"/>
<dbReference type="EMBL" id="AC080066">
    <property type="status" value="NOT_ANNOTATED_CDS"/>
    <property type="molecule type" value="Genomic_DNA"/>
</dbReference>